<organism evidence="2 3">
    <name type="scientific">Methylobacterium radiotolerans</name>
    <dbReference type="NCBI Taxonomy" id="31998"/>
    <lineage>
        <taxon>Bacteria</taxon>
        <taxon>Pseudomonadati</taxon>
        <taxon>Pseudomonadota</taxon>
        <taxon>Alphaproteobacteria</taxon>
        <taxon>Hyphomicrobiales</taxon>
        <taxon>Methylobacteriaceae</taxon>
        <taxon>Methylobacterium</taxon>
    </lineage>
</organism>
<evidence type="ECO:0000313" key="2">
    <source>
        <dbReference type="EMBL" id="MET3865465.1"/>
    </source>
</evidence>
<feature type="region of interest" description="Disordered" evidence="1">
    <location>
        <begin position="71"/>
        <end position="92"/>
    </location>
</feature>
<dbReference type="EMBL" id="JBEPNW010000002">
    <property type="protein sequence ID" value="MET3865465.1"/>
    <property type="molecule type" value="Genomic_DNA"/>
</dbReference>
<evidence type="ECO:0000256" key="1">
    <source>
        <dbReference type="SAM" id="MobiDB-lite"/>
    </source>
</evidence>
<name>A0ABV2NG36_9HYPH</name>
<evidence type="ECO:0000313" key="3">
    <source>
        <dbReference type="Proteomes" id="UP001549119"/>
    </source>
</evidence>
<dbReference type="RefSeq" id="WP_209650873.1">
    <property type="nucleotide sequence ID" value="NZ_JBEPNV010000001.1"/>
</dbReference>
<protein>
    <submittedName>
        <fullName evidence="2">Uncharacterized protein</fullName>
    </submittedName>
</protein>
<sequence>MAYRVALYSAAALTIDGRPCRRWPAAAYTGIANDQRYFAIVQPVNLMSASWAPASAVTGNPADGGVIELHAPTEKPSDVPLSNFVPWNPPGN</sequence>
<dbReference type="Proteomes" id="UP001549119">
    <property type="component" value="Unassembled WGS sequence"/>
</dbReference>
<keyword evidence="3" id="KW-1185">Reference proteome</keyword>
<reference evidence="2 3" key="1">
    <citation type="submission" date="2024-06" db="EMBL/GenBank/DDBJ databases">
        <title>Genomics of switchgrass bacterial isolates.</title>
        <authorList>
            <person name="Shade A."/>
        </authorList>
    </citation>
    <scope>NUCLEOTIDE SEQUENCE [LARGE SCALE GENOMIC DNA]</scope>
    <source>
        <strain evidence="2 3">PvP084</strain>
    </source>
</reference>
<proteinExistence type="predicted"/>
<gene>
    <name evidence="2" type="ORF">ABIC20_002774</name>
</gene>
<comment type="caution">
    <text evidence="2">The sequence shown here is derived from an EMBL/GenBank/DDBJ whole genome shotgun (WGS) entry which is preliminary data.</text>
</comment>
<accession>A0ABV2NG36</accession>